<accession>A0A2W5BAI2</accession>
<dbReference type="Gene3D" id="3.10.310.30">
    <property type="match status" value="1"/>
</dbReference>
<name>A0A2W5BAI2_9CORY</name>
<evidence type="ECO:0000259" key="2">
    <source>
        <dbReference type="Pfam" id="PF02272"/>
    </source>
</evidence>
<dbReference type="InterPro" id="IPR038763">
    <property type="entry name" value="DHH_sf"/>
</dbReference>
<evidence type="ECO:0000313" key="4">
    <source>
        <dbReference type="Proteomes" id="UP000249451"/>
    </source>
</evidence>
<organism evidence="3 4">
    <name type="scientific">Corynebacterium urealyticum</name>
    <dbReference type="NCBI Taxonomy" id="43771"/>
    <lineage>
        <taxon>Bacteria</taxon>
        <taxon>Bacillati</taxon>
        <taxon>Actinomycetota</taxon>
        <taxon>Actinomycetes</taxon>
        <taxon>Mycobacteriales</taxon>
        <taxon>Corynebacteriaceae</taxon>
        <taxon>Corynebacterium</taxon>
    </lineage>
</organism>
<evidence type="ECO:0000259" key="1">
    <source>
        <dbReference type="Pfam" id="PF01368"/>
    </source>
</evidence>
<dbReference type="Pfam" id="PF01368">
    <property type="entry name" value="DHH"/>
    <property type="match status" value="1"/>
</dbReference>
<dbReference type="PANTHER" id="PTHR47618:SF1">
    <property type="entry name" value="BIFUNCTIONAL OLIGORIBONUCLEASE AND PAP PHOSPHATASE NRNA"/>
    <property type="match status" value="1"/>
</dbReference>
<feature type="domain" description="DDH" evidence="1">
    <location>
        <begin position="22"/>
        <end position="164"/>
    </location>
</feature>
<dbReference type="InterPro" id="IPR001667">
    <property type="entry name" value="DDH_dom"/>
</dbReference>
<protein>
    <submittedName>
        <fullName evidence="3">Uncharacterized protein</fullName>
    </submittedName>
</protein>
<comment type="caution">
    <text evidence="3">The sequence shown here is derived from an EMBL/GenBank/DDBJ whole genome shotgun (WGS) entry which is preliminary data.</text>
</comment>
<dbReference type="InterPro" id="IPR003156">
    <property type="entry name" value="DHHA1_dom"/>
</dbReference>
<feature type="domain" description="DHHA1" evidence="2">
    <location>
        <begin position="240"/>
        <end position="328"/>
    </location>
</feature>
<dbReference type="AlphaFoldDB" id="A0A2W5BAI2"/>
<dbReference type="InterPro" id="IPR051319">
    <property type="entry name" value="Oligoribo/pAp-PDE_c-di-AMP_PDE"/>
</dbReference>
<dbReference type="SUPFAM" id="SSF64182">
    <property type="entry name" value="DHH phosphoesterases"/>
    <property type="match status" value="1"/>
</dbReference>
<dbReference type="PANTHER" id="PTHR47618">
    <property type="entry name" value="BIFUNCTIONAL OLIGORIBONUCLEASE AND PAP PHOSPHATASE NRNA"/>
    <property type="match status" value="1"/>
</dbReference>
<dbReference type="Pfam" id="PF02272">
    <property type="entry name" value="DHHA1"/>
    <property type="match status" value="1"/>
</dbReference>
<proteinExistence type="predicted"/>
<dbReference type="Proteomes" id="UP000249451">
    <property type="component" value="Unassembled WGS sequence"/>
</dbReference>
<reference evidence="3 4" key="1">
    <citation type="submission" date="2017-11" db="EMBL/GenBank/DDBJ databases">
        <title>Infants hospitalized years apart are colonized by the same room-sourced microbial strains.</title>
        <authorList>
            <person name="Brooks B."/>
            <person name="Olm M.R."/>
            <person name="Firek B.A."/>
            <person name="Baker R."/>
            <person name="Thomas B.C."/>
            <person name="Morowitz M.J."/>
            <person name="Banfield J.F."/>
        </authorList>
    </citation>
    <scope>NUCLEOTIDE SEQUENCE [LARGE SCALE GENOMIC DNA]</scope>
    <source>
        <strain evidence="3">S2_012_000_R3_87</strain>
    </source>
</reference>
<gene>
    <name evidence="3" type="ORF">DI609_00430</name>
</gene>
<dbReference type="EMBL" id="QFNY01000004">
    <property type="protein sequence ID" value="PZP03791.1"/>
    <property type="molecule type" value="Genomic_DNA"/>
</dbReference>
<sequence length="336" mass="36165">MTITDSFYDVSLSQLIDDHDIVHIYRHTNPDPDAIGAAAGLAELIDTNFSRTLVRLAGDDTPDMKALPEPRFDAPQEDDYNVRVLAIVVDTANETRIDGSGYTRATTVVKLDHHPVNQLDEEYTYADFEHVNTGVSSSAELVTSLATRFGWDINCHAAEFLYIGLLGDTGAFSYNVRPSTFTAAATLAATGIDVVAIKQATATRTRGQVAAYGYIAQDMARFDESAGYHLTAVNDVIMERGGFNAADAHAAVNAARVMDGLLAWAVAIEQTDAEDGRPYFRVSLRSNGPEINSVASHFGGGGHPRAAGCTVEVGELNTVREMLAEAVASYRAEQEA</sequence>
<dbReference type="GO" id="GO:0003676">
    <property type="term" value="F:nucleic acid binding"/>
    <property type="evidence" value="ECO:0007669"/>
    <property type="project" value="InterPro"/>
</dbReference>
<evidence type="ECO:0000313" key="3">
    <source>
        <dbReference type="EMBL" id="PZP03791.1"/>
    </source>
</evidence>
<dbReference type="Gene3D" id="3.90.1640.10">
    <property type="entry name" value="inorganic pyrophosphatase (n-terminal core)"/>
    <property type="match status" value="1"/>
</dbReference>